<keyword evidence="3" id="KW-1185">Reference proteome</keyword>
<keyword evidence="1" id="KW-0472">Membrane</keyword>
<name>A0ABP6RPY5_9PSEU</name>
<proteinExistence type="predicted"/>
<reference evidence="3" key="1">
    <citation type="journal article" date="2019" name="Int. J. Syst. Evol. Microbiol.">
        <title>The Global Catalogue of Microorganisms (GCM) 10K type strain sequencing project: providing services to taxonomists for standard genome sequencing and annotation.</title>
        <authorList>
            <consortium name="The Broad Institute Genomics Platform"/>
            <consortium name="The Broad Institute Genome Sequencing Center for Infectious Disease"/>
            <person name="Wu L."/>
            <person name="Ma J."/>
        </authorList>
    </citation>
    <scope>NUCLEOTIDE SEQUENCE [LARGE SCALE GENOMIC DNA]</scope>
    <source>
        <strain evidence="3">JCM 9687</strain>
    </source>
</reference>
<comment type="caution">
    <text evidence="2">The sequence shown here is derived from an EMBL/GenBank/DDBJ whole genome shotgun (WGS) entry which is preliminary data.</text>
</comment>
<dbReference type="RefSeq" id="WP_344925788.1">
    <property type="nucleotide sequence ID" value="NZ_BAAAYK010000038.1"/>
</dbReference>
<feature type="transmembrane region" description="Helical" evidence="1">
    <location>
        <begin position="35"/>
        <end position="53"/>
    </location>
</feature>
<dbReference type="EMBL" id="BAAAYK010000038">
    <property type="protein sequence ID" value="GAA3356400.1"/>
    <property type="molecule type" value="Genomic_DNA"/>
</dbReference>
<accession>A0ABP6RPY5</accession>
<evidence type="ECO:0008006" key="4">
    <source>
        <dbReference type="Google" id="ProtNLM"/>
    </source>
</evidence>
<dbReference type="Proteomes" id="UP001500483">
    <property type="component" value="Unassembled WGS sequence"/>
</dbReference>
<sequence length="387" mass="42255">MAGAMSRDNKILLAALACGAVLVPAVVVLALRWPWWAWLLGSAALLAGVAAYARRLVRLHQQEQLREALVVQQQRPAVPAEPEPEPPRQRLLRDVPLPSSEPDYRFVFGATAWWRRPADAVGVAHENPAGLAVDVLLTRAREIAATEHPGGAEVVAHKLAGALGAVQRDPHGHVEVWAADVTLVLPEQDVDRLHRLAEVRKDEQLWHRERDHERSKRAYLADEVLQDTGSAVVWWLARNENDVERAAELIGTLAQLSAAANGTEIDERFRHLVPSSRQAPFPNGLPFPGDSLSFGGTLDSGRFFSYGQLSAGAELPADAEHTAIDHVRGLLDELSSDDDDADRDRLAGRLATLFDAAGQAEFAAAIRRRFGTAEDGQVPAQPRRSST</sequence>
<evidence type="ECO:0000313" key="3">
    <source>
        <dbReference type="Proteomes" id="UP001500483"/>
    </source>
</evidence>
<protein>
    <recommendedName>
        <fullName evidence="4">Type VII secretion protein EccE</fullName>
    </recommendedName>
</protein>
<evidence type="ECO:0000313" key="2">
    <source>
        <dbReference type="EMBL" id="GAA3356400.1"/>
    </source>
</evidence>
<gene>
    <name evidence="2" type="ORF">GCM10020366_20310</name>
</gene>
<keyword evidence="1" id="KW-0812">Transmembrane</keyword>
<evidence type="ECO:0000256" key="1">
    <source>
        <dbReference type="SAM" id="Phobius"/>
    </source>
</evidence>
<keyword evidence="1" id="KW-1133">Transmembrane helix</keyword>
<organism evidence="2 3">
    <name type="scientific">Saccharopolyspora gregorii</name>
    <dbReference type="NCBI Taxonomy" id="33914"/>
    <lineage>
        <taxon>Bacteria</taxon>
        <taxon>Bacillati</taxon>
        <taxon>Actinomycetota</taxon>
        <taxon>Actinomycetes</taxon>
        <taxon>Pseudonocardiales</taxon>
        <taxon>Pseudonocardiaceae</taxon>
        <taxon>Saccharopolyspora</taxon>
    </lineage>
</organism>